<dbReference type="GO" id="GO:0005829">
    <property type="term" value="C:cytosol"/>
    <property type="evidence" value="ECO:0007669"/>
    <property type="project" value="TreeGrafter"/>
</dbReference>
<dbReference type="InterPro" id="IPR017665">
    <property type="entry name" value="Guanylate_kinase"/>
</dbReference>
<proteinExistence type="inferred from homology"/>
<dbReference type="NCBIfam" id="TIGR03263">
    <property type="entry name" value="guanyl_kin"/>
    <property type="match status" value="1"/>
</dbReference>
<evidence type="ECO:0000256" key="3">
    <source>
        <dbReference type="ARBA" id="ARBA00005790"/>
    </source>
</evidence>
<keyword evidence="7 14" id="KW-0808">Transferase</keyword>
<comment type="caution">
    <text evidence="14">The sequence shown here is derived from an EMBL/GenBank/DDBJ whole genome shotgun (WGS) entry which is preliminary data.</text>
</comment>
<dbReference type="InterPro" id="IPR008144">
    <property type="entry name" value="Guanylate_kin-like_dom"/>
</dbReference>
<keyword evidence="8" id="KW-0547">Nucleotide-binding</keyword>
<comment type="similarity">
    <text evidence="3">Belongs to the guanylate kinase family.</text>
</comment>
<dbReference type="Pfam" id="PF00625">
    <property type="entry name" value="Guanylate_kin"/>
    <property type="match status" value="1"/>
</dbReference>
<dbReference type="InterPro" id="IPR008145">
    <property type="entry name" value="GK/Ca_channel_bsu"/>
</dbReference>
<dbReference type="PANTHER" id="PTHR23117:SF13">
    <property type="entry name" value="GUANYLATE KINASE"/>
    <property type="match status" value="1"/>
</dbReference>
<dbReference type="PROSITE" id="PS50052">
    <property type="entry name" value="GUANYLATE_KINASE_2"/>
    <property type="match status" value="1"/>
</dbReference>
<evidence type="ECO:0000256" key="2">
    <source>
        <dbReference type="ARBA" id="ARBA00004496"/>
    </source>
</evidence>
<dbReference type="Gene3D" id="3.30.63.10">
    <property type="entry name" value="Guanylate Kinase phosphate binding domain"/>
    <property type="match status" value="1"/>
</dbReference>
<evidence type="ECO:0000256" key="1">
    <source>
        <dbReference type="ARBA" id="ARBA00003531"/>
    </source>
</evidence>
<evidence type="ECO:0000256" key="12">
    <source>
        <dbReference type="ARBA" id="ARBA00048594"/>
    </source>
</evidence>
<sequence>MSGRVIILSAPSGSGKTSIVKYLLQQIPNLSFSVSATSRAPRDKERDRIDYFFISPEEFCRRIDNDEFLEYEEVYAGYYYGTLKAQVEDMLRKDQNVIFDVDVVGACNIKKYYGKQALSLFIQPPSIEELRNRLVSRGTDSLETIENRITKAGYELSFADKADKIITNETLEVAQKEILQLVENFIKH</sequence>
<dbReference type="PANTHER" id="PTHR23117">
    <property type="entry name" value="GUANYLATE KINASE-RELATED"/>
    <property type="match status" value="1"/>
</dbReference>
<evidence type="ECO:0000313" key="14">
    <source>
        <dbReference type="EMBL" id="KAA6321031.1"/>
    </source>
</evidence>
<dbReference type="Gene3D" id="3.40.50.300">
    <property type="entry name" value="P-loop containing nucleotide triphosphate hydrolases"/>
    <property type="match status" value="1"/>
</dbReference>
<dbReference type="FunFam" id="3.30.63.10:FF:000005">
    <property type="entry name" value="Guanylate kinase"/>
    <property type="match status" value="1"/>
</dbReference>
<evidence type="ECO:0000256" key="11">
    <source>
        <dbReference type="ARBA" id="ARBA00030128"/>
    </source>
</evidence>
<accession>A0A5J4QJJ3</accession>
<keyword evidence="10" id="KW-0067">ATP-binding</keyword>
<evidence type="ECO:0000256" key="4">
    <source>
        <dbReference type="ARBA" id="ARBA00012961"/>
    </source>
</evidence>
<evidence type="ECO:0000256" key="10">
    <source>
        <dbReference type="ARBA" id="ARBA00022840"/>
    </source>
</evidence>
<reference evidence="14" key="1">
    <citation type="submission" date="2019-03" db="EMBL/GenBank/DDBJ databases">
        <title>Single cell metagenomics reveals metabolic interactions within the superorganism composed of flagellate Streblomastix strix and complex community of Bacteroidetes bacteria on its surface.</title>
        <authorList>
            <person name="Treitli S.C."/>
            <person name="Kolisko M."/>
            <person name="Husnik F."/>
            <person name="Keeling P."/>
            <person name="Hampl V."/>
        </authorList>
    </citation>
    <scope>NUCLEOTIDE SEQUENCE</scope>
    <source>
        <strain evidence="14">STM</strain>
    </source>
</reference>
<dbReference type="CDD" id="cd00071">
    <property type="entry name" value="GMPK"/>
    <property type="match status" value="1"/>
</dbReference>
<dbReference type="SUPFAM" id="SSF52540">
    <property type="entry name" value="P-loop containing nucleoside triphosphate hydrolases"/>
    <property type="match status" value="1"/>
</dbReference>
<keyword evidence="6" id="KW-0963">Cytoplasm</keyword>
<dbReference type="EC" id="2.7.4.8" evidence="4"/>
<organism evidence="14">
    <name type="scientific">termite gut metagenome</name>
    <dbReference type="NCBI Taxonomy" id="433724"/>
    <lineage>
        <taxon>unclassified sequences</taxon>
        <taxon>metagenomes</taxon>
        <taxon>organismal metagenomes</taxon>
    </lineage>
</organism>
<feature type="domain" description="Guanylate kinase-like" evidence="13">
    <location>
        <begin position="3"/>
        <end position="183"/>
    </location>
</feature>
<comment type="function">
    <text evidence="1">Essential for recycling GMP and indirectly, cGMP.</text>
</comment>
<gene>
    <name evidence="14" type="ORF">EZS27_029269</name>
</gene>
<dbReference type="HAMAP" id="MF_00328">
    <property type="entry name" value="Guanylate_kinase"/>
    <property type="match status" value="1"/>
</dbReference>
<dbReference type="EMBL" id="SNRY01003423">
    <property type="protein sequence ID" value="KAA6321031.1"/>
    <property type="molecule type" value="Genomic_DNA"/>
</dbReference>
<protein>
    <recommendedName>
        <fullName evidence="5">Guanylate kinase</fullName>
        <ecNumber evidence="4">2.7.4.8</ecNumber>
    </recommendedName>
    <alternativeName>
        <fullName evidence="11">GMP kinase</fullName>
    </alternativeName>
</protein>
<evidence type="ECO:0000256" key="8">
    <source>
        <dbReference type="ARBA" id="ARBA00022741"/>
    </source>
</evidence>
<keyword evidence="9 14" id="KW-0418">Kinase</keyword>
<dbReference type="SMART" id="SM00072">
    <property type="entry name" value="GuKc"/>
    <property type="match status" value="1"/>
</dbReference>
<evidence type="ECO:0000256" key="6">
    <source>
        <dbReference type="ARBA" id="ARBA00022490"/>
    </source>
</evidence>
<dbReference type="InterPro" id="IPR027417">
    <property type="entry name" value="P-loop_NTPase"/>
</dbReference>
<name>A0A5J4QJJ3_9ZZZZ</name>
<dbReference type="GO" id="GO:0005524">
    <property type="term" value="F:ATP binding"/>
    <property type="evidence" value="ECO:0007669"/>
    <property type="project" value="UniProtKB-KW"/>
</dbReference>
<evidence type="ECO:0000256" key="9">
    <source>
        <dbReference type="ARBA" id="ARBA00022777"/>
    </source>
</evidence>
<comment type="catalytic activity">
    <reaction evidence="12">
        <text>GMP + ATP = GDP + ADP</text>
        <dbReference type="Rhea" id="RHEA:20780"/>
        <dbReference type="ChEBI" id="CHEBI:30616"/>
        <dbReference type="ChEBI" id="CHEBI:58115"/>
        <dbReference type="ChEBI" id="CHEBI:58189"/>
        <dbReference type="ChEBI" id="CHEBI:456216"/>
        <dbReference type="EC" id="2.7.4.8"/>
    </reaction>
</comment>
<evidence type="ECO:0000256" key="5">
    <source>
        <dbReference type="ARBA" id="ARBA00016296"/>
    </source>
</evidence>
<evidence type="ECO:0000259" key="13">
    <source>
        <dbReference type="PROSITE" id="PS50052"/>
    </source>
</evidence>
<evidence type="ECO:0000256" key="7">
    <source>
        <dbReference type="ARBA" id="ARBA00022679"/>
    </source>
</evidence>
<dbReference type="AlphaFoldDB" id="A0A5J4QJJ3"/>
<comment type="subcellular location">
    <subcellularLocation>
        <location evidence="2">Cytoplasm</location>
    </subcellularLocation>
</comment>
<dbReference type="GO" id="GO:0004385">
    <property type="term" value="F:GMP kinase activity"/>
    <property type="evidence" value="ECO:0007669"/>
    <property type="project" value="UniProtKB-EC"/>
</dbReference>